<dbReference type="EMBL" id="MH144223">
    <property type="protein sequence ID" value="QBM05826.1"/>
    <property type="molecule type" value="Genomic_DNA"/>
</dbReference>
<dbReference type="EMBL" id="MH590550">
    <property type="protein sequence ID" value="QAM76883.1"/>
    <property type="molecule type" value="Genomic_DNA"/>
</dbReference>
<dbReference type="EMBL" id="MH590482">
    <property type="protein sequence ID" value="QAF89464.1"/>
    <property type="molecule type" value="Genomic_DNA"/>
</dbReference>
<evidence type="ECO:0000256" key="6">
    <source>
        <dbReference type="ARBA" id="ARBA00022825"/>
    </source>
</evidence>
<keyword evidence="8 9" id="KW-1035">Host cytoplasm</keyword>
<dbReference type="HAMAP" id="MF_04008">
    <property type="entry name" value="HSV_SCAF"/>
    <property type="match status" value="1"/>
</dbReference>
<keyword evidence="3 9" id="KW-1188">Viral release from host cell</keyword>
<dbReference type="SUPFAM" id="SSF50789">
    <property type="entry name" value="Herpes virus serine proteinase, assemblin"/>
    <property type="match status" value="1"/>
</dbReference>
<evidence type="ECO:0000313" key="29">
    <source>
        <dbReference type="EMBL" id="QAF14999.1"/>
    </source>
</evidence>
<sequence>MVQAPSVYVCGFVERPDAPPKDACLHLDPLTVKSQLPLKKPLPLTVEHLPDAPVGSVFGLYQSRAGLFSAASITSGDFLSLLDSIYHDCDIAQSQRLPLPREPKVEALHAWLPSLSLASLHPDIPQTTADGGKLSFFDHVSICALGRRRGTTAVYGTDLAWVLKHFSDLEPSIAAQIENDANAAKRESGCPEDHPLPLTKLIAKAIDAGFLRNRVETLRQDRGVANIPAESYLKASDAPDLQKPDKALQSPPPASTDPATMLSGNAGEGATACGGSAAAGQDLISVPRNTFMTLLQTNLDNKPPRQTPLPYAAPLPPFSHQAIATAPSYGPGAGAVSPAGGYFTSPGGYYAGPAGGDPGAFLAMDAHTYHPHPHPPPAYFGLPGLFGPPPPVPPYYGSHLRADYVPAPSRSNKRKRDPEEDEEGGGLFPGEDATLYRKDIAGLSKSVNELQHTLQALRRETLSYGHTGVGYCPQQGPCYTHSGPYGFQPHQSYEVPRYVPHPPPPPTSHQAAQAQPPPPGTQAPEAHCVAESTIPEAGAAGNSGPREDTNPQQPTTEGHHRGKKLVQASASGVAQSKEPTTPKAKSVSAHLKSIFCEELLNKRVA</sequence>
<dbReference type="EMBL" id="MG298826">
    <property type="protein sequence ID" value="AWG87724.1"/>
    <property type="molecule type" value="Genomic_DNA"/>
</dbReference>
<evidence type="ECO:0000313" key="25">
    <source>
        <dbReference type="EMBL" id="QAD08527.1"/>
    </source>
</evidence>
<dbReference type="EMBL" id="MH590428">
    <property type="protein sequence ID" value="QAC69036.1"/>
    <property type="molecule type" value="Genomic_DNA"/>
</dbReference>
<dbReference type="EMBL" id="MH590487">
    <property type="protein sequence ID" value="QAG29290.1"/>
    <property type="molecule type" value="Genomic_DNA"/>
</dbReference>
<keyword evidence="2 9" id="KW-1048">Host nucleus</keyword>
<evidence type="ECO:0000313" key="24">
    <source>
        <dbReference type="EMBL" id="QAC81589.1"/>
    </source>
</evidence>
<dbReference type="EMBL" id="MH590472">
    <property type="protein sequence ID" value="QAF14999.1"/>
    <property type="molecule type" value="Genomic_DNA"/>
</dbReference>
<keyword evidence="7 9" id="KW-0118">Viral capsid assembly</keyword>
<evidence type="ECO:0000313" key="27">
    <source>
        <dbReference type="EMBL" id="QAE60380.1"/>
    </source>
</evidence>
<organism evidence="21">
    <name type="scientific">Epstein-Barr virus (strain GD1)</name>
    <name type="common">HHV-4</name>
    <name type="synonym">Human gammaherpesvirus 4</name>
    <dbReference type="NCBI Taxonomy" id="10376"/>
    <lineage>
        <taxon>Viruses</taxon>
        <taxon>Duplodnaviria</taxon>
        <taxon>Heunggongvirae</taxon>
        <taxon>Peploviricota</taxon>
        <taxon>Herviviricetes</taxon>
        <taxon>Herpesvirales</taxon>
        <taxon>Orthoherpesviridae</taxon>
        <taxon>Gammaherpesvirinae</taxon>
        <taxon>Lymphocryptovirus</taxon>
        <taxon>Lymphocryptovirus humangamma4</taxon>
    </lineage>
</organism>
<comment type="subunit">
    <molecule>Capsid scaffolding protein</molecule>
    <text evidence="9">Homomultimer. Interacts with major capsid protein.</text>
</comment>
<evidence type="ECO:0000313" key="46">
    <source>
        <dbReference type="EMBL" id="QBM05182.1"/>
    </source>
</evidence>
<dbReference type="EMBL" id="MH590459">
    <property type="protein sequence ID" value="QAE28476.1"/>
    <property type="molecule type" value="Genomic_DNA"/>
</dbReference>
<dbReference type="EMBL" id="MH144215">
    <property type="protein sequence ID" value="QBM05182.1"/>
    <property type="molecule type" value="Genomic_DNA"/>
</dbReference>
<reference evidence="22" key="4">
    <citation type="journal article" date="2018" name="Int. J. Cancer">
        <title>High risk Epstein-Barr virus variants characterized by distinct polymorphisms in the EBER locus are strongly associated with nasopharyngeal carcinoma.</title>
        <authorList>
            <person name="Hui K.F."/>
            <person name="Chan T.F."/>
            <person name="Yang W."/>
            <person name="Shen J.J."/>
            <person name="Lam K.P."/>
            <person name="Kwok H."/>
            <person name="Sham P.C."/>
            <person name="Tsao S.W."/>
            <person name="Kwong D.L."/>
            <person name="Lung M.L."/>
            <person name="Chiang A.K."/>
        </authorList>
    </citation>
    <scope>NUCLEOTIDE SEQUENCE</scope>
    <source>
        <strain evidence="29">HKHD103</strain>
        <strain evidence="30">HKHD107</strain>
        <strain evidence="31">HKHD113</strain>
        <strain evidence="32">HKHD117</strain>
        <strain evidence="33">HKHD118</strain>
        <strain evidence="34">HKHD120</strain>
        <strain evidence="35">HKHD121</strain>
        <strain evidence="36">HKHD122</strain>
        <strain evidence="37">HKHD125</strain>
        <strain evidence="38">HKHD127</strain>
        <strain evidence="39">HKHD142</strain>
        <strain evidence="41">HKHD2</strain>
        <strain evidence="43">HKHD24</strain>
        <strain evidence="44">HKHD25</strain>
        <strain evidence="42">HKHD4</strain>
        <strain evidence="22">HKHD43</strain>
        <strain evidence="23">HKHD59</strain>
        <strain evidence="24">HKHD62</strain>
        <strain evidence="25">HKHD68</strain>
        <strain evidence="26">HKHD90</strain>
        <strain evidence="27">HKHD95</strain>
        <strain evidence="28">HKHD96</strain>
        <strain evidence="40">HKNPC39</strain>
    </source>
</reference>
<dbReference type="EMBL" id="MG298858">
    <property type="protein sequence ID" value="AWG89882.1"/>
    <property type="molecule type" value="Genomic_DNA"/>
</dbReference>
<dbReference type="EMBL" id="MH590476">
    <property type="protein sequence ID" value="QAF43957.1"/>
    <property type="molecule type" value="Genomic_DNA"/>
</dbReference>
<reference evidence="11" key="1">
    <citation type="journal article" date="2015" name="Sci. Rep.">
        <title>Epstein-Barr virus from Burkitt Lymphoma biopsies from Africa and South America share novel LMP-1 promoter and gene variations.</title>
        <authorList>
            <person name="Lei H."/>
            <person name="Li T."/>
            <person name="Li B."/>
            <person name="Tsai S."/>
            <person name="Biggar R.J."/>
            <person name="Nkrumah F."/>
            <person name="Neequaye J."/>
            <person name="Gutierrez M."/>
            <person name="Epelman S."/>
            <person name="Mbulaiteye S.M."/>
            <person name="Bhatia K."/>
            <person name="Lo S.C."/>
        </authorList>
    </citation>
    <scope>NUCLEOTIDE SEQUENCE</scope>
    <source>
        <strain evidence="11">VGO</strain>
    </source>
</reference>
<feature type="active site" description="Charge relay system" evidence="9">
    <location>
        <position position="116"/>
    </location>
</feature>
<evidence type="ECO:0000313" key="33">
    <source>
        <dbReference type="EMBL" id="QAG29290.1"/>
    </source>
</evidence>
<dbReference type="EMBL" id="MG298878">
    <property type="protein sequence ID" value="AWG91165.1"/>
    <property type="molecule type" value="Genomic_DNA"/>
</dbReference>
<dbReference type="EMBL" id="MG298839">
    <property type="protein sequence ID" value="AWG88636.1"/>
    <property type="molecule type" value="Genomic_DNA"/>
</dbReference>
<dbReference type="EMBL" id="MH590486">
    <property type="protein sequence ID" value="QAG21186.1"/>
    <property type="molecule type" value="Genomic_DNA"/>
</dbReference>
<dbReference type="EMBL" id="MH590431">
    <property type="protein sequence ID" value="QAC81589.1"/>
    <property type="molecule type" value="Genomic_DNA"/>
</dbReference>
<protein>
    <recommendedName>
        <fullName evidence="9">Capsid scaffolding protein</fullName>
    </recommendedName>
    <alternativeName>
        <fullName evidence="9">Protease precursor</fullName>
        <shortName evidence="9">pPR</shortName>
    </alternativeName>
    <component>
        <recommendedName>
            <fullName evidence="9">Assemblin</fullName>
            <ecNumber evidence="9">3.4.21.97</ecNumber>
        </recommendedName>
        <alternativeName>
            <fullName evidence="9">Protease</fullName>
            <shortName evidence="9">Pr</shortName>
        </alternativeName>
    </component>
    <component>
        <recommendedName>
            <fullName evidence="9">Assembly protein</fullName>
            <shortName evidence="9">AP</shortName>
        </recommendedName>
        <alternativeName>
            <fullName evidence="9">Capsid assembly protein</fullName>
        </alternativeName>
    </component>
</protein>
<dbReference type="InterPro" id="IPR001847">
    <property type="entry name" value="Peptidase_S21"/>
</dbReference>
<feature type="region of interest" description="Disordered" evidence="10">
    <location>
        <begin position="489"/>
        <end position="588"/>
    </location>
</feature>
<feature type="region of interest" description="Disordered" evidence="10">
    <location>
        <begin position="235"/>
        <end position="274"/>
    </location>
</feature>
<feature type="site" description="Cleavage; by assemblin; Release site" evidence="9">
    <location>
        <begin position="235"/>
        <end position="236"/>
    </location>
</feature>
<evidence type="ECO:0000256" key="7">
    <source>
        <dbReference type="ARBA" id="ARBA00022950"/>
    </source>
</evidence>
<dbReference type="EMBL" id="MH590393">
    <property type="protein sequence ID" value="QAQ84734.1"/>
    <property type="molecule type" value="Genomic_DNA"/>
</dbReference>
<dbReference type="EMBL" id="MH590373">
    <property type="protein sequence ID" value="QAQ64809.1"/>
    <property type="molecule type" value="Genomic_DNA"/>
</dbReference>
<comment type="function">
    <text evidence="9">Assembly protein: Plays a major role in capsid assembly. Acts as a scaffold protein by binding major capsid protein. Multimerizes in the nucleus such as major capsid protein forms the icosahedral T=16 capsid. Cleaved by assemblin after capsid completion. The cleavages products are evicted from the capsid before or during DNA packaging.</text>
</comment>
<evidence type="ECO:0000313" key="41">
    <source>
        <dbReference type="EMBL" id="QAQ64333.1"/>
    </source>
</evidence>
<evidence type="ECO:0000313" key="11">
    <source>
        <dbReference type="EMBL" id="AKA28563.1"/>
    </source>
</evidence>
<comment type="subunit">
    <molecule>Assembly protein</molecule>
    <text evidence="9">Homomultimer. Interacts with major capsid protein.</text>
</comment>
<dbReference type="EMBL" id="LN824142">
    <property type="protein sequence ID" value="CEP79224.1"/>
    <property type="molecule type" value="Genomic_DNA"/>
</dbReference>
<evidence type="ECO:0000313" key="39">
    <source>
        <dbReference type="EMBL" id="QAI44328.1"/>
    </source>
</evidence>
<dbReference type="EMBL" id="MG298914">
    <property type="protein sequence ID" value="AWG93421.1"/>
    <property type="molecule type" value="Genomic_DNA"/>
</dbReference>
<gene>
    <name evidence="21" type="primary">BVRF2</name>
</gene>
<keyword evidence="5 9" id="KW-0378">Hydrolase</keyword>
<evidence type="ECO:0000256" key="5">
    <source>
        <dbReference type="ARBA" id="ARBA00022801"/>
    </source>
</evidence>
<evidence type="ECO:0000313" key="42">
    <source>
        <dbReference type="EMBL" id="QAQ64809.1"/>
    </source>
</evidence>
<evidence type="ECO:0000313" key="43">
    <source>
        <dbReference type="EMBL" id="QAQ84734.1"/>
    </source>
</evidence>
<dbReference type="GO" id="GO:0042025">
    <property type="term" value="C:host cell nucleus"/>
    <property type="evidence" value="ECO:0007669"/>
    <property type="project" value="UniProtKB-SubCell"/>
</dbReference>
<dbReference type="Pfam" id="PF00716">
    <property type="entry name" value="Peptidase_S21"/>
    <property type="match status" value="1"/>
</dbReference>
<dbReference type="GO" id="GO:0019076">
    <property type="term" value="P:viral release from host cell"/>
    <property type="evidence" value="ECO:0007669"/>
    <property type="project" value="UniProtKB-UniRule"/>
</dbReference>
<evidence type="ECO:0000313" key="45">
    <source>
        <dbReference type="EMBL" id="QBM05016.1"/>
    </source>
</evidence>
<feature type="region of interest" description="Interaction with major capsid protein" evidence="9">
    <location>
        <begin position="585"/>
        <end position="605"/>
    </location>
</feature>
<evidence type="ECO:0000313" key="37">
    <source>
        <dbReference type="EMBL" id="QAG87971.1"/>
    </source>
</evidence>
<dbReference type="EMBL" id="MG298911">
    <property type="protein sequence ID" value="AWG93241.1"/>
    <property type="molecule type" value="Genomic_DNA"/>
</dbReference>
<feature type="chain" id="PRO_5041021868" description="Assemblin" evidence="9">
    <location>
        <begin position="1"/>
        <end position="235"/>
    </location>
</feature>
<feature type="region of interest" description="Disordered" evidence="10">
    <location>
        <begin position="403"/>
        <end position="431"/>
    </location>
</feature>
<evidence type="ECO:0000313" key="17">
    <source>
        <dbReference type="EMBL" id="AWG91478.1"/>
    </source>
</evidence>
<evidence type="ECO:0000313" key="16">
    <source>
        <dbReference type="EMBL" id="AWG91165.1"/>
    </source>
</evidence>
<dbReference type="InterPro" id="IPR035443">
    <property type="entry name" value="Herpes_virus_sf"/>
</dbReference>
<dbReference type="GO" id="GO:0039708">
    <property type="term" value="P:nuclear capsid assembly"/>
    <property type="evidence" value="ECO:0007669"/>
    <property type="project" value="UniProtKB-ARBA"/>
</dbReference>
<dbReference type="EMBL" id="MH144220">
    <property type="protein sequence ID" value="QBM05591.1"/>
    <property type="molecule type" value="Genomic_DNA"/>
</dbReference>
<evidence type="ECO:0000313" key="15">
    <source>
        <dbReference type="EMBL" id="AWG89882.1"/>
    </source>
</evidence>
<dbReference type="EMBL" id="MH590511">
    <property type="protein sequence ID" value="QAI44328.1"/>
    <property type="molecule type" value="Genomic_DNA"/>
</dbReference>
<comment type="function">
    <text evidence="9">Assemblin: Protease that plays an essential role in virion assembly within the nucleus. Catalyzes the cleavage of the assembly protein after formation of the spherical procapsid. By that cleavage, the capsid matures and gains its icosahedral shape. The cleavage sites seem to include -Ala-Ser-, -Ala-Ala-, as well as Ala-Thr bonds. Assemblin and cleavages products are evicted from the capsid before or during DNA packaging.</text>
</comment>
<feature type="active site" description="Charge relay system" evidence="9">
    <location>
        <position position="139"/>
    </location>
</feature>
<comment type="subunit">
    <molecule>Assemblin</molecule>
    <text evidence="9">Exists in a monomer-dimer equilibrium with the dimer being the active species.</text>
</comment>
<comment type="caution">
    <text evidence="9">Lacks conserved residue(s) required for the propagation of feature annotation.</text>
</comment>
<dbReference type="EMBL" id="MG298824">
    <property type="protein sequence ID" value="AWG87601.1"/>
    <property type="molecule type" value="Genomic_DNA"/>
</dbReference>
<evidence type="ECO:0000256" key="2">
    <source>
        <dbReference type="ARBA" id="ARBA00022562"/>
    </source>
</evidence>
<evidence type="ECO:0000313" key="47">
    <source>
        <dbReference type="EMBL" id="QBM05591.1"/>
    </source>
</evidence>
<evidence type="ECO:0000313" key="13">
    <source>
        <dbReference type="EMBL" id="AWG87724.1"/>
    </source>
</evidence>
<evidence type="ECO:0000313" key="19">
    <source>
        <dbReference type="EMBL" id="AWG93241.1"/>
    </source>
</evidence>
<evidence type="ECO:0000313" key="36">
    <source>
        <dbReference type="EMBL" id="QAG62402.1"/>
    </source>
</evidence>
<dbReference type="EMBL" id="MH590412">
    <property type="protein sequence ID" value="QAC12548.1"/>
    <property type="molecule type" value="Genomic_DNA"/>
</dbReference>
<evidence type="ECO:0000313" key="40">
    <source>
        <dbReference type="EMBL" id="QAM76883.1"/>
    </source>
</evidence>
<evidence type="ECO:0000313" key="12">
    <source>
        <dbReference type="EMBL" id="AWG87601.1"/>
    </source>
</evidence>
<dbReference type="EMBL" id="MH590464">
    <property type="protein sequence ID" value="QAE60380.1"/>
    <property type="molecule type" value="Genomic_DNA"/>
</dbReference>
<comment type="PTM">
    <text evidence="9">Capsid scaffolding protein: Capsid scaffolding protein is cleaved by assemblin after formation of the spherical procapsid. As a result, the capsid obtains its mature, icosahedral shape. Cleavages occur at two or more sites: release (R-site) and maturation (M-site).</text>
</comment>
<dbReference type="GO" id="GO:0030430">
    <property type="term" value="C:host cell cytoplasm"/>
    <property type="evidence" value="ECO:0007669"/>
    <property type="project" value="UniProtKB-SubCell"/>
</dbReference>
<dbReference type="GO" id="GO:0006508">
    <property type="term" value="P:proteolysis"/>
    <property type="evidence" value="ECO:0007669"/>
    <property type="project" value="UniProtKB-KW"/>
</dbReference>
<comment type="subcellular location">
    <molecule>Capsid scaffolding protein</molecule>
    <subcellularLocation>
        <location evidence="9">Host cytoplasm</location>
    </subcellularLocation>
</comment>
<evidence type="ECO:0000313" key="38">
    <source>
        <dbReference type="EMBL" id="QAH05362.1"/>
    </source>
</evidence>
<dbReference type="EMBL" id="MH590371">
    <property type="protein sequence ID" value="QAQ64333.1"/>
    <property type="molecule type" value="Genomic_DNA"/>
</dbReference>
<feature type="active site" description="Charge relay system" evidence="9">
    <location>
        <position position="48"/>
    </location>
</feature>
<evidence type="ECO:0000313" key="22">
    <source>
        <dbReference type="EMBL" id="QAC12548.1"/>
    </source>
</evidence>
<dbReference type="GO" id="GO:0042802">
    <property type="term" value="F:identical protein binding"/>
    <property type="evidence" value="ECO:0007669"/>
    <property type="project" value="UniProtKB-UniRule"/>
</dbReference>
<evidence type="ECO:0000313" key="44">
    <source>
        <dbReference type="EMBL" id="QAQ86451.1"/>
    </source>
</evidence>
<evidence type="ECO:0000313" key="30">
    <source>
        <dbReference type="EMBL" id="QAF43957.1"/>
    </source>
</evidence>
<dbReference type="EMBL" id="MH590490">
    <property type="protein sequence ID" value="QAG54018.1"/>
    <property type="molecule type" value="Genomic_DNA"/>
</dbReference>
<dbReference type="PRINTS" id="PR00236">
    <property type="entry name" value="HSVCAPSIDP40"/>
</dbReference>
<reference evidence="12" key="3">
    <citation type="submission" date="2017-10" db="EMBL/GenBank/DDBJ databases">
        <title>Epstein Barr virus genome variation.</title>
        <authorList>
            <person name="Palser A."/>
            <person name="Wegner F."/>
            <person name="Bridges R."/>
            <person name="Correia S."/>
            <person name="Elgueta Karstegl C."/>
            <person name="Venturini C."/>
            <person name="Middeldorp J."/>
            <person name="Cohen J.I."/>
            <person name="Hildesheim A."/>
            <person name="Breuer J."/>
            <person name="White R.E."/>
            <person name="Kellam P."/>
            <person name="Farrell P.J."/>
        </authorList>
    </citation>
    <scope>NUCLEOTIDE SEQUENCE</scope>
    <source>
        <strain evidence="12">AH_Saliva_8471</strain>
        <strain evidence="13">AH_Saliva_9077</strain>
        <strain evidence="14">GK_Farage</strain>
        <strain evidence="15">IMS_Saliva_49</strain>
        <strain evidence="16">JM_NKTLY_98.1</strain>
        <strain evidence="17">JM_NPC_bru_178</strain>
        <strain evidence="18">JM_NPC_bru_L37</strain>
        <strain evidence="19">RK_LCL_L19</strain>
        <strain evidence="20">RK_LCL_L3</strain>
    </source>
</reference>
<keyword evidence="6 9" id="KW-0720">Serine protease</keyword>
<dbReference type="SMR" id="A0A0C7P5X8"/>
<dbReference type="EMBL" id="KP968260">
    <property type="protein sequence ID" value="AKA28563.1"/>
    <property type="molecule type" value="Genomic_DNA"/>
</dbReference>
<evidence type="ECO:0000313" key="26">
    <source>
        <dbReference type="EMBL" id="QAE28476.1"/>
    </source>
</evidence>
<comment type="catalytic activity">
    <reaction evidence="9">
        <text>Cleaves -Ala-|-Ser- and -Ala-|-Ala- bonds in the scaffold protein.</text>
        <dbReference type="EC" id="3.4.21.97"/>
    </reaction>
</comment>
<dbReference type="EMBL" id="MH590437">
    <property type="protein sequence ID" value="QAD08527.1"/>
    <property type="molecule type" value="Genomic_DNA"/>
</dbReference>
<dbReference type="EMBL" id="MH590465">
    <property type="protein sequence ID" value="QAE66967.1"/>
    <property type="molecule type" value="Genomic_DNA"/>
</dbReference>
<evidence type="ECO:0000313" key="23">
    <source>
        <dbReference type="EMBL" id="QAC69036.1"/>
    </source>
</evidence>
<feature type="chain" id="PRO_5041021867" description="Assembly protein" evidence="9">
    <location>
        <begin position="236"/>
        <end position="605"/>
    </location>
</feature>
<evidence type="ECO:0000313" key="35">
    <source>
        <dbReference type="EMBL" id="QAG54018.1"/>
    </source>
</evidence>
<dbReference type="EMBL" id="MH590489">
    <property type="protein sequence ID" value="QAG45706.1"/>
    <property type="molecule type" value="Genomic_DNA"/>
</dbReference>
<reference evidence="21" key="2">
    <citation type="submission" date="2015-02" db="EMBL/GenBank/DDBJ databases">
        <authorList>
            <person name="Grayson E Nicholas"/>
        </authorList>
    </citation>
    <scope>NUCLEOTIDE SEQUENCE</scope>
</reference>
<comment type="subcellular location">
    <molecule>Assembly protein</molecule>
    <subcellularLocation>
        <location evidence="9">Host nucleus</location>
    </subcellularLocation>
</comment>
<evidence type="ECO:0000256" key="8">
    <source>
        <dbReference type="ARBA" id="ARBA00023200"/>
    </source>
</evidence>
<dbReference type="EMBL" id="MH590394">
    <property type="protein sequence ID" value="QAQ86451.1"/>
    <property type="molecule type" value="Genomic_DNA"/>
</dbReference>
<evidence type="ECO:0000256" key="9">
    <source>
        <dbReference type="HAMAP-Rule" id="MF_04008"/>
    </source>
</evidence>
<evidence type="ECO:0000256" key="10">
    <source>
        <dbReference type="SAM" id="MobiDB-lite"/>
    </source>
</evidence>
<comment type="domain">
    <text evidence="9">Region of interaction between pPR and pAP is called Amino conserved domain (ACD). The region of interaction with major capsid protein is called carboxyl conserved domain (CCD).</text>
</comment>
<dbReference type="EMBL" id="MG298892">
    <property type="protein sequence ID" value="AWG92012.1"/>
    <property type="molecule type" value="Genomic_DNA"/>
</dbReference>
<evidence type="ECO:0000313" key="48">
    <source>
        <dbReference type="EMBL" id="QBM05826.1"/>
    </source>
</evidence>
<keyword evidence="1 9" id="KW-0597">Phosphoprotein</keyword>
<comment type="similarity">
    <text evidence="9">Belongs to the herpesviridae capsid scaffolding protein family.</text>
</comment>
<evidence type="ECO:0000313" key="28">
    <source>
        <dbReference type="EMBL" id="QAE66967.1"/>
    </source>
</evidence>
<comment type="subcellular location">
    <molecule>Assemblin</molecule>
    <subcellularLocation>
        <location evidence="9">Host nucleus</location>
    </subcellularLocation>
</comment>
<dbReference type="EMBL" id="MH590496">
    <property type="protein sequence ID" value="QAH05362.1"/>
    <property type="molecule type" value="Genomic_DNA"/>
</dbReference>
<comment type="function">
    <text evidence="9">Capsid scaffolding protein: Acts as a scaffold protein by binding major capsid protein in the cytoplasm, inducing the nuclear localization of both proteins. Multimerizes in the nucleus such as major capsid protein forms the icosahedral T=16 capsid. Autocatalytic cleavage releases the assembly protein, and subsequently abolishes interaction with major capsid protein. Cleavages products are evicted from the capsid before or during DNA packaging.</text>
</comment>
<evidence type="ECO:0000256" key="4">
    <source>
        <dbReference type="ARBA" id="ARBA00022670"/>
    </source>
</evidence>
<dbReference type="EC" id="3.4.21.97" evidence="9"/>
<evidence type="ECO:0000313" key="31">
    <source>
        <dbReference type="EMBL" id="QAF89464.1"/>
    </source>
</evidence>
<evidence type="ECO:0000256" key="3">
    <source>
        <dbReference type="ARBA" id="ARBA00022612"/>
    </source>
</evidence>
<dbReference type="EMBL" id="MG298883">
    <property type="protein sequence ID" value="AWG91478.1"/>
    <property type="molecule type" value="Genomic_DNA"/>
</dbReference>
<evidence type="ECO:0000313" key="20">
    <source>
        <dbReference type="EMBL" id="AWG93421.1"/>
    </source>
</evidence>
<feature type="compositionally biased region" description="Polar residues" evidence="10">
    <location>
        <begin position="568"/>
        <end position="579"/>
    </location>
</feature>
<dbReference type="Proteomes" id="UP000276810">
    <property type="component" value="Genome"/>
</dbReference>
<dbReference type="GO" id="GO:0004252">
    <property type="term" value="F:serine-type endopeptidase activity"/>
    <property type="evidence" value="ECO:0007669"/>
    <property type="project" value="UniProtKB-UniRule"/>
</dbReference>
<feature type="chain" id="PRO_5041021869" description="Capsid scaffolding protein" evidence="9">
    <location>
        <begin position="1"/>
        <end position="605"/>
    </location>
</feature>
<name>A0A0C7P5X8_EBVG</name>
<accession>A0A0C7P5X8</accession>
<organismHost>
    <name type="scientific">Homo sapiens</name>
    <name type="common">Human</name>
    <dbReference type="NCBI Taxonomy" id="9606"/>
</organismHost>
<keyword evidence="4 9" id="KW-0645">Protease</keyword>
<reference evidence="45" key="5">
    <citation type="journal article" date="2018" name="Leukemia">
        <title>Genomic and transcriptomic landscapes of Epstein-Barr virus in extranodal natural killer T-cell lymphoma.</title>
        <authorList>
            <person name="Peng R.J."/>
            <person name="Han B.W."/>
            <person name="Cai Q.Q."/>
            <person name="Zuo X.Y."/>
            <person name="Xia T."/>
            <person name="Chen J.R."/>
            <person name="Feng L.N."/>
            <person name="Lim J.Q."/>
            <person name="Chen S.W."/>
            <person name="Zeng M.S."/>
            <person name="Guo Y.M."/>
            <person name="Li B."/>
            <person name="Xia X.J."/>
            <person name="Xia Y."/>
            <person name="Laurensia Y."/>
            <person name="Chia B.K."/>
            <person name="Huang H.Q."/>
            <person name="Young K.H."/>
            <person name="Lim S.T."/>
            <person name="Ong C.K."/>
            <person name="Zeng Y.X."/>
            <person name="Bei J.X."/>
        </authorList>
    </citation>
    <scope>NUCLEOTIDE SEQUENCE</scope>
    <source>
        <strain evidence="45">NKTCL-SG02</strain>
        <strain evidence="46">NKTCL-SG04</strain>
        <strain evidence="47">NKTCL-SG09</strain>
        <strain evidence="48">NKTCL-SG12</strain>
    </source>
</reference>
<evidence type="ECO:0000313" key="32">
    <source>
        <dbReference type="EMBL" id="QAG21186.1"/>
    </source>
</evidence>
<evidence type="ECO:0000313" key="34">
    <source>
        <dbReference type="EMBL" id="QAG45706.1"/>
    </source>
</evidence>
<evidence type="ECO:0000313" key="21">
    <source>
        <dbReference type="EMBL" id="CEP79224.1"/>
    </source>
</evidence>
<dbReference type="EMBL" id="MH590494">
    <property type="protein sequence ID" value="QAG87971.1"/>
    <property type="molecule type" value="Genomic_DNA"/>
</dbReference>
<dbReference type="Gene3D" id="3.20.16.10">
    <property type="entry name" value="Herpesvirus/Caudovirus protease domain"/>
    <property type="match status" value="1"/>
</dbReference>
<dbReference type="EMBL" id="MH590491">
    <property type="protein sequence ID" value="QAG62402.1"/>
    <property type="molecule type" value="Genomic_DNA"/>
</dbReference>
<dbReference type="EMBL" id="MH144213">
    <property type="protein sequence ID" value="QBM05016.1"/>
    <property type="molecule type" value="Genomic_DNA"/>
</dbReference>
<reference evidence="45" key="6">
    <citation type="submission" date="2018-03" db="EMBL/GenBank/DDBJ databases">
        <authorList>
            <person name="Bei J.-X."/>
            <person name="Han B.-W."/>
        </authorList>
    </citation>
    <scope>NUCLEOTIDE SEQUENCE</scope>
    <source>
        <strain evidence="45">NKTCL-SG02</strain>
        <strain evidence="46">NKTCL-SG04</strain>
        <strain evidence="47">NKTCL-SG09</strain>
        <strain evidence="48">NKTCL-SG12</strain>
    </source>
</reference>
<proteinExistence type="inferred from homology"/>
<evidence type="ECO:0000313" key="14">
    <source>
        <dbReference type="EMBL" id="AWG88636.1"/>
    </source>
</evidence>
<evidence type="ECO:0000256" key="1">
    <source>
        <dbReference type="ARBA" id="ARBA00022553"/>
    </source>
</evidence>
<evidence type="ECO:0000313" key="18">
    <source>
        <dbReference type="EMBL" id="AWG92012.1"/>
    </source>
</evidence>